<feature type="transmembrane region" description="Helical" evidence="5">
    <location>
        <begin position="6"/>
        <end position="25"/>
    </location>
</feature>
<keyword evidence="4 5" id="KW-0472">Membrane</keyword>
<dbReference type="Proteomes" id="UP000021816">
    <property type="component" value="Unassembled WGS sequence"/>
</dbReference>
<evidence type="ECO:0000256" key="2">
    <source>
        <dbReference type="ARBA" id="ARBA00022692"/>
    </source>
</evidence>
<dbReference type="Pfam" id="PF01124">
    <property type="entry name" value="MAPEG"/>
    <property type="match status" value="1"/>
</dbReference>
<dbReference type="PANTHER" id="PTHR10250:SF15">
    <property type="entry name" value="MICROSOMAL GLUTATHIONE S-TRANSFERASE-RELATED"/>
    <property type="match status" value="1"/>
</dbReference>
<sequence length="131" mass="14083">MPAYPGPTLLTLASVLLLFACTAYVGRCRMKFAIRAPAISGHPQFEIAYRIQMNTLENTVAFLPVLWVCALNLSSFWATLLGGGWLLARVWYALAYARDPKTRGPAFALSMLCFAGLGLGGAWGVLSGLVG</sequence>
<evidence type="ECO:0000313" key="6">
    <source>
        <dbReference type="EMBL" id="EXI78717.1"/>
    </source>
</evidence>
<feature type="transmembrane region" description="Helical" evidence="5">
    <location>
        <begin position="60"/>
        <end position="87"/>
    </location>
</feature>
<evidence type="ECO:0000256" key="5">
    <source>
        <dbReference type="SAM" id="Phobius"/>
    </source>
</evidence>
<comment type="subcellular location">
    <subcellularLocation>
        <location evidence="1">Membrane</location>
        <topology evidence="1">Multi-pass membrane protein</topology>
    </subcellularLocation>
</comment>
<evidence type="ECO:0000256" key="3">
    <source>
        <dbReference type="ARBA" id="ARBA00022989"/>
    </source>
</evidence>
<name>A0A011PNW1_9PROT</name>
<dbReference type="EMBL" id="JEMX01000066">
    <property type="protein sequence ID" value="EXI78717.1"/>
    <property type="molecule type" value="Genomic_DNA"/>
</dbReference>
<dbReference type="PANTHER" id="PTHR10250">
    <property type="entry name" value="MICROSOMAL GLUTATHIONE S-TRANSFERASE"/>
    <property type="match status" value="1"/>
</dbReference>
<gene>
    <name evidence="6" type="ORF">AW10_02871</name>
</gene>
<dbReference type="GO" id="GO:0004602">
    <property type="term" value="F:glutathione peroxidase activity"/>
    <property type="evidence" value="ECO:0007669"/>
    <property type="project" value="TreeGrafter"/>
</dbReference>
<protein>
    <submittedName>
        <fullName evidence="6">MAPEG family protein</fullName>
    </submittedName>
</protein>
<reference evidence="6 7" key="1">
    <citation type="submission" date="2014-02" db="EMBL/GenBank/DDBJ databases">
        <title>Expanding our view of genomic diversity in Candidatus Accumulibacter clades.</title>
        <authorList>
            <person name="Skennerton C.T."/>
            <person name="Barr J.J."/>
            <person name="Slater F.R."/>
            <person name="Bond P.L."/>
            <person name="Tyson G.W."/>
        </authorList>
    </citation>
    <scope>NUCLEOTIDE SEQUENCE [LARGE SCALE GENOMIC DNA]</scope>
    <source>
        <strain evidence="7">BA-92</strain>
    </source>
</reference>
<proteinExistence type="predicted"/>
<keyword evidence="2 5" id="KW-0812">Transmembrane</keyword>
<evidence type="ECO:0000313" key="7">
    <source>
        <dbReference type="Proteomes" id="UP000021816"/>
    </source>
</evidence>
<dbReference type="Gene3D" id="1.20.120.550">
    <property type="entry name" value="Membrane associated eicosanoid/glutathione metabolism-like domain"/>
    <property type="match status" value="1"/>
</dbReference>
<feature type="transmembrane region" description="Helical" evidence="5">
    <location>
        <begin position="107"/>
        <end position="130"/>
    </location>
</feature>
<dbReference type="AlphaFoldDB" id="A0A011PNW1"/>
<organism evidence="6 7">
    <name type="scientific">Candidatus Accumulibacter appositus</name>
    <dbReference type="NCBI Taxonomy" id="1454003"/>
    <lineage>
        <taxon>Bacteria</taxon>
        <taxon>Pseudomonadati</taxon>
        <taxon>Pseudomonadota</taxon>
        <taxon>Betaproteobacteria</taxon>
        <taxon>Candidatus Accumulibacter</taxon>
    </lineage>
</organism>
<comment type="caution">
    <text evidence="6">The sequence shown here is derived from an EMBL/GenBank/DDBJ whole genome shotgun (WGS) entry which is preliminary data.</text>
</comment>
<keyword evidence="3 5" id="KW-1133">Transmembrane helix</keyword>
<dbReference type="GO" id="GO:0006691">
    <property type="term" value="P:leukotriene metabolic process"/>
    <property type="evidence" value="ECO:0007669"/>
    <property type="project" value="UniProtKB-ARBA"/>
</dbReference>
<accession>A0A011PNW1</accession>
<dbReference type="InterPro" id="IPR050997">
    <property type="entry name" value="MAPEG"/>
</dbReference>
<dbReference type="InterPro" id="IPR001129">
    <property type="entry name" value="Membr-assoc_MAPEG"/>
</dbReference>
<evidence type="ECO:0000256" key="4">
    <source>
        <dbReference type="ARBA" id="ARBA00023136"/>
    </source>
</evidence>
<dbReference type="STRING" id="1454003.AW10_02871"/>
<evidence type="ECO:0000256" key="1">
    <source>
        <dbReference type="ARBA" id="ARBA00004141"/>
    </source>
</evidence>
<dbReference type="PATRIC" id="fig|1454003.3.peg.2928"/>
<dbReference type="GO" id="GO:0004364">
    <property type="term" value="F:glutathione transferase activity"/>
    <property type="evidence" value="ECO:0007669"/>
    <property type="project" value="TreeGrafter"/>
</dbReference>
<dbReference type="GO" id="GO:0016020">
    <property type="term" value="C:membrane"/>
    <property type="evidence" value="ECO:0007669"/>
    <property type="project" value="UniProtKB-SubCell"/>
</dbReference>
<dbReference type="InterPro" id="IPR023352">
    <property type="entry name" value="MAPEG-like_dom_sf"/>
</dbReference>
<dbReference type="SUPFAM" id="SSF161084">
    <property type="entry name" value="MAPEG domain-like"/>
    <property type="match status" value="1"/>
</dbReference>